<accession>A0AA88W3E7</accession>
<dbReference type="InterPro" id="IPR057670">
    <property type="entry name" value="SH3_retrovirus"/>
</dbReference>
<gene>
    <name evidence="3" type="ORF">RJ639_003631</name>
</gene>
<comment type="caution">
    <text evidence="3">The sequence shown here is derived from an EMBL/GenBank/DDBJ whole genome shotgun (WGS) entry which is preliminary data.</text>
</comment>
<proteinExistence type="predicted"/>
<reference evidence="3" key="1">
    <citation type="submission" date="2022-12" db="EMBL/GenBank/DDBJ databases">
        <title>Draft genome assemblies for two species of Escallonia (Escalloniales).</title>
        <authorList>
            <person name="Chanderbali A."/>
            <person name="Dervinis C."/>
            <person name="Anghel I."/>
            <person name="Soltis D."/>
            <person name="Soltis P."/>
            <person name="Zapata F."/>
        </authorList>
    </citation>
    <scope>NUCLEOTIDE SEQUENCE</scope>
    <source>
        <strain evidence="3">UCBG64.0493</strain>
        <tissue evidence="3">Leaf</tissue>
    </source>
</reference>
<dbReference type="InterPro" id="IPR039537">
    <property type="entry name" value="Retrotran_Ty1/copia-like"/>
</dbReference>
<evidence type="ECO:0000256" key="1">
    <source>
        <dbReference type="SAM" id="MobiDB-lite"/>
    </source>
</evidence>
<feature type="domain" description="Retroviral polymerase SH3-like" evidence="2">
    <location>
        <begin position="113"/>
        <end position="173"/>
    </location>
</feature>
<organism evidence="3 4">
    <name type="scientific">Escallonia herrerae</name>
    <dbReference type="NCBI Taxonomy" id="1293975"/>
    <lineage>
        <taxon>Eukaryota</taxon>
        <taxon>Viridiplantae</taxon>
        <taxon>Streptophyta</taxon>
        <taxon>Embryophyta</taxon>
        <taxon>Tracheophyta</taxon>
        <taxon>Spermatophyta</taxon>
        <taxon>Magnoliopsida</taxon>
        <taxon>eudicotyledons</taxon>
        <taxon>Gunneridae</taxon>
        <taxon>Pentapetalae</taxon>
        <taxon>asterids</taxon>
        <taxon>campanulids</taxon>
        <taxon>Escalloniales</taxon>
        <taxon>Escalloniaceae</taxon>
        <taxon>Escallonia</taxon>
    </lineage>
</organism>
<evidence type="ECO:0000313" key="4">
    <source>
        <dbReference type="Proteomes" id="UP001188597"/>
    </source>
</evidence>
<name>A0AA88W3E7_9ASTE</name>
<evidence type="ECO:0000259" key="2">
    <source>
        <dbReference type="Pfam" id="PF25597"/>
    </source>
</evidence>
<dbReference type="EMBL" id="JAVXUP010000905">
    <property type="protein sequence ID" value="KAK3019023.1"/>
    <property type="molecule type" value="Genomic_DNA"/>
</dbReference>
<sequence>MAEEDKGKIEKFNGMNFQWWKMQVEDYLYQKDLYLPLVGEKPEAMNANDATRKTWIYAIKQKSDVYHTFKKWKLLLRMKQGTRSPTSAINGGIPKEEWSGKPLNYSFLKVFGCIAYAHIDKEEMKKLDSKSPKCVLIGYGGDEYGYRLWDCKHNKIIRSRDVIFDESQLYKHRLQEHGIGKENKEYMELDEPEDGQVPRTENPKVLDETTDTEIGAGDKQ</sequence>
<protein>
    <recommendedName>
        <fullName evidence="2">Retroviral polymerase SH3-like domain-containing protein</fullName>
    </recommendedName>
</protein>
<dbReference type="PANTHER" id="PTHR42648:SF28">
    <property type="entry name" value="TRANSPOSON-ENCODED PROTEIN WITH RIBONUCLEASE H-LIKE AND RETROVIRUS ZINC FINGER-LIKE DOMAINS"/>
    <property type="match status" value="1"/>
</dbReference>
<dbReference type="Proteomes" id="UP001188597">
    <property type="component" value="Unassembled WGS sequence"/>
</dbReference>
<dbReference type="Pfam" id="PF25597">
    <property type="entry name" value="SH3_retrovirus"/>
    <property type="match status" value="1"/>
</dbReference>
<feature type="region of interest" description="Disordered" evidence="1">
    <location>
        <begin position="181"/>
        <end position="220"/>
    </location>
</feature>
<evidence type="ECO:0000313" key="3">
    <source>
        <dbReference type="EMBL" id="KAK3019023.1"/>
    </source>
</evidence>
<keyword evidence="4" id="KW-1185">Reference proteome</keyword>
<dbReference type="PANTHER" id="PTHR42648">
    <property type="entry name" value="TRANSPOSASE, PUTATIVE-RELATED"/>
    <property type="match status" value="1"/>
</dbReference>
<dbReference type="AlphaFoldDB" id="A0AA88W3E7"/>